<feature type="region of interest" description="Disordered" evidence="1">
    <location>
        <begin position="1002"/>
        <end position="1030"/>
    </location>
</feature>
<comment type="caution">
    <text evidence="3">The sequence shown here is derived from an EMBL/GenBank/DDBJ whole genome shotgun (WGS) entry which is preliminary data.</text>
</comment>
<dbReference type="PANTHER" id="PTHR21563:SF3">
    <property type="entry name" value="ZINC FINGER C3H1 DOMAIN-CONTAINING PROTEIN"/>
    <property type="match status" value="1"/>
</dbReference>
<feature type="region of interest" description="Disordered" evidence="1">
    <location>
        <begin position="250"/>
        <end position="305"/>
    </location>
</feature>
<feature type="compositionally biased region" description="Acidic residues" evidence="1">
    <location>
        <begin position="575"/>
        <end position="586"/>
    </location>
</feature>
<organism evidence="3 4">
    <name type="scientific">Extremus antarcticus</name>
    <dbReference type="NCBI Taxonomy" id="702011"/>
    <lineage>
        <taxon>Eukaryota</taxon>
        <taxon>Fungi</taxon>
        <taxon>Dikarya</taxon>
        <taxon>Ascomycota</taxon>
        <taxon>Pezizomycotina</taxon>
        <taxon>Dothideomycetes</taxon>
        <taxon>Dothideomycetidae</taxon>
        <taxon>Mycosphaerellales</taxon>
        <taxon>Extremaceae</taxon>
        <taxon>Extremus</taxon>
    </lineage>
</organism>
<dbReference type="AlphaFoldDB" id="A0AAJ0DI04"/>
<keyword evidence="4" id="KW-1185">Reference proteome</keyword>
<feature type="compositionally biased region" description="Polar residues" evidence="1">
    <location>
        <begin position="867"/>
        <end position="876"/>
    </location>
</feature>
<dbReference type="GO" id="GO:0005634">
    <property type="term" value="C:nucleus"/>
    <property type="evidence" value="ECO:0007669"/>
    <property type="project" value="TreeGrafter"/>
</dbReference>
<feature type="region of interest" description="Disordered" evidence="1">
    <location>
        <begin position="1"/>
        <end position="64"/>
    </location>
</feature>
<dbReference type="EMBL" id="JAWDJX010000030">
    <property type="protein sequence ID" value="KAK3050740.1"/>
    <property type="molecule type" value="Genomic_DNA"/>
</dbReference>
<dbReference type="Proteomes" id="UP001271007">
    <property type="component" value="Unassembled WGS sequence"/>
</dbReference>
<proteinExistence type="predicted"/>
<feature type="compositionally biased region" description="Acidic residues" evidence="1">
    <location>
        <begin position="963"/>
        <end position="974"/>
    </location>
</feature>
<feature type="compositionally biased region" description="Basic and acidic residues" evidence="1">
    <location>
        <begin position="1012"/>
        <end position="1023"/>
    </location>
</feature>
<feature type="compositionally biased region" description="Polar residues" evidence="1">
    <location>
        <begin position="787"/>
        <end position="800"/>
    </location>
</feature>
<protein>
    <recommendedName>
        <fullName evidence="2">Putative zinc-finger domain-containing protein</fullName>
    </recommendedName>
</protein>
<evidence type="ECO:0000259" key="2">
    <source>
        <dbReference type="Pfam" id="PF10650"/>
    </source>
</evidence>
<feature type="compositionally biased region" description="Basic and acidic residues" evidence="1">
    <location>
        <begin position="380"/>
        <end position="392"/>
    </location>
</feature>
<accession>A0AAJ0DI04</accession>
<feature type="compositionally biased region" description="Polar residues" evidence="1">
    <location>
        <begin position="115"/>
        <end position="126"/>
    </location>
</feature>
<dbReference type="InterPro" id="IPR039278">
    <property type="entry name" value="Red1"/>
</dbReference>
<feature type="domain" description="Putative zinc-finger" evidence="2">
    <location>
        <begin position="1071"/>
        <end position="1091"/>
    </location>
</feature>
<dbReference type="InterPro" id="IPR019607">
    <property type="entry name" value="Putative_zinc-finger_domain"/>
</dbReference>
<feature type="compositionally biased region" description="Low complexity" evidence="1">
    <location>
        <begin position="952"/>
        <end position="962"/>
    </location>
</feature>
<name>A0AAJ0DI04_9PEZI</name>
<reference evidence="3" key="1">
    <citation type="submission" date="2023-04" db="EMBL/GenBank/DDBJ databases">
        <title>Black Yeasts Isolated from many extreme environments.</title>
        <authorList>
            <person name="Coleine C."/>
            <person name="Stajich J.E."/>
            <person name="Selbmann L."/>
        </authorList>
    </citation>
    <scope>NUCLEOTIDE SEQUENCE</scope>
    <source>
        <strain evidence="3">CCFEE 5312</strain>
    </source>
</reference>
<feature type="region of interest" description="Disordered" evidence="1">
    <location>
        <begin position="318"/>
        <end position="491"/>
    </location>
</feature>
<feature type="compositionally biased region" description="Low complexity" evidence="1">
    <location>
        <begin position="42"/>
        <end position="53"/>
    </location>
</feature>
<feature type="compositionally biased region" description="Polar residues" evidence="1">
    <location>
        <begin position="808"/>
        <end position="825"/>
    </location>
</feature>
<feature type="compositionally biased region" description="Polar residues" evidence="1">
    <location>
        <begin position="257"/>
        <end position="273"/>
    </location>
</feature>
<feature type="compositionally biased region" description="Polar residues" evidence="1">
    <location>
        <begin position="938"/>
        <end position="951"/>
    </location>
</feature>
<feature type="compositionally biased region" description="Acidic residues" evidence="1">
    <location>
        <begin position="915"/>
        <end position="928"/>
    </location>
</feature>
<feature type="region of interest" description="Disordered" evidence="1">
    <location>
        <begin position="85"/>
        <end position="207"/>
    </location>
</feature>
<feature type="compositionally biased region" description="Acidic residues" evidence="1">
    <location>
        <begin position="882"/>
        <end position="895"/>
    </location>
</feature>
<feature type="region of interest" description="Disordered" evidence="1">
    <location>
        <begin position="722"/>
        <end position="752"/>
    </location>
</feature>
<feature type="compositionally biased region" description="Acidic residues" evidence="1">
    <location>
        <begin position="129"/>
        <end position="143"/>
    </location>
</feature>
<feature type="compositionally biased region" description="Polar residues" evidence="1">
    <location>
        <begin position="396"/>
        <end position="414"/>
    </location>
</feature>
<feature type="compositionally biased region" description="Polar residues" evidence="1">
    <location>
        <begin position="619"/>
        <end position="634"/>
    </location>
</feature>
<feature type="region of interest" description="Disordered" evidence="1">
    <location>
        <begin position="865"/>
        <end position="987"/>
    </location>
</feature>
<feature type="compositionally biased region" description="Polar residues" evidence="1">
    <location>
        <begin position="187"/>
        <end position="202"/>
    </location>
</feature>
<dbReference type="PANTHER" id="PTHR21563">
    <property type="entry name" value="ZINC FINGER C3H1 DOMAIN-CONTAINING PROTEIN"/>
    <property type="match status" value="1"/>
</dbReference>
<evidence type="ECO:0000313" key="3">
    <source>
        <dbReference type="EMBL" id="KAK3050740.1"/>
    </source>
</evidence>
<feature type="compositionally biased region" description="Polar residues" evidence="1">
    <location>
        <begin position="724"/>
        <end position="745"/>
    </location>
</feature>
<feature type="region of interest" description="Disordered" evidence="1">
    <location>
        <begin position="773"/>
        <end position="852"/>
    </location>
</feature>
<feature type="region of interest" description="Disordered" evidence="1">
    <location>
        <begin position="529"/>
        <end position="636"/>
    </location>
</feature>
<dbReference type="GO" id="GO:0000178">
    <property type="term" value="C:exosome (RNase complex)"/>
    <property type="evidence" value="ECO:0007669"/>
    <property type="project" value="TreeGrafter"/>
</dbReference>
<dbReference type="Pfam" id="PF10650">
    <property type="entry name" value="zf-C3H1"/>
    <property type="match status" value="1"/>
</dbReference>
<evidence type="ECO:0000313" key="4">
    <source>
        <dbReference type="Proteomes" id="UP001271007"/>
    </source>
</evidence>
<feature type="compositionally biased region" description="Polar residues" evidence="1">
    <location>
        <begin position="16"/>
        <end position="41"/>
    </location>
</feature>
<gene>
    <name evidence="3" type="ORF">LTR09_008106</name>
</gene>
<evidence type="ECO:0000256" key="1">
    <source>
        <dbReference type="SAM" id="MobiDB-lite"/>
    </source>
</evidence>
<sequence>MSRPFEGRRARPNPPHQTMNQSQMDNYTPTHGSQPPTNQISAQQQAAFQHNAQLPSSNTNANVLDGVSPEQVAYIVSLLQSGQLPMLPPAAPLASQPNHVQQAAAPPPDNAQVQMQDAPTPSQNHGQDTDMDKEEGELEEGEAVEVQQERGFLRPPPTGPRDRVPSPRSPQLRYSAQPASTSTSTTNEGSMRANQPQSNGAVSSRVDREASAQLFVREMVNAGKTFDDLAREVTHPKALVRLFRRLGLQVPGDRNSDQTAQRPNGTTSTQTAQALPPKPALNEISKASVVRRQPPSTKPETVDRSQYLAKLAAVRKKPETASVESVPLPPQVAPADNPSKPAEEPAEPTEIPAEPAETRTQNSLSDAVVDKIQPPPAIVDRAELNRRIRQRMEALQIQQAAQQTGISQAQSSPIPLTASLPEAPQKTASSPGPPTRATGTTTDIDARFAQLRSQQPSAQPKAMQAPAEQPKAVQSVFTPPPPTPTNTFAGLPGLFMNSAATQVSPPLAQDTFAPPEPLAQPVVSTMPQLFAAPTTTSRKRPVASDFEDSSKASASKRPFGQSRNGSENESMIIEVSDDEDEDDEMDISPTVEVPESGSKIQTKSFRDGPLHNLPPKPNFQMQSSAPSTPGNTTPGKVYLEQHLQEMENLKRRIAERESKKKANGNTVSTHAKETAVHIASSILASPGIAENSFARPDGQSTPKIAGIAISPGRAVDTAVISAGSPIQHSAHSRTTSTNQLASSAASRGGQEQEVLRQRLWELERDEVADIDEAVQAASSPYEPDTKSMPQQVSALASNLPGTGHGDATTVSATSASQDALEQSRSIAAVGDAEAEEGQIDDGSTSEFYDDDKQDIMNQTGVPEAINHTDQASSTEVQVVDTFSDDQDDEMVDSLDEPSAINGVPEMPNQAVHNIEDEEVESDFDYDDLDTVRGPIATQAKSNPATESVQMHSSAENADSTSDASDDSDEYEPSADDAPSPPVGQPQGKVTADLTVIEADDELASELQPTSDRVAELETAEKPARRTHYTPYQSPLGMFKDFRYHSSYSDTVPGGFKSMSYSNRIDPDTPWCLFEATGGQCNDRDCPNQHIKDMILADNDLLQTMGTKNVPARTPEEHKKWKEGLAAVIKELRAGNASRDANNIAKRIAQYRRDFIGDATKVVNLR</sequence>